<protein>
    <recommendedName>
        <fullName evidence="8">Protein kinase domain-containing protein</fullName>
    </recommendedName>
</protein>
<feature type="binding site" evidence="6">
    <location>
        <position position="43"/>
    </location>
    <ligand>
        <name>ATP</name>
        <dbReference type="ChEBI" id="CHEBI:30616"/>
    </ligand>
</feature>
<dbReference type="Pfam" id="PF00069">
    <property type="entry name" value="Pkinase"/>
    <property type="match status" value="1"/>
</dbReference>
<keyword evidence="4" id="KW-0418">Kinase</keyword>
<name>A0A0H5QRK1_9EUKA</name>
<dbReference type="GO" id="GO:0005524">
    <property type="term" value="F:ATP binding"/>
    <property type="evidence" value="ECO:0007669"/>
    <property type="project" value="UniProtKB-UniRule"/>
</dbReference>
<evidence type="ECO:0000256" key="2">
    <source>
        <dbReference type="ARBA" id="ARBA00022679"/>
    </source>
</evidence>
<keyword evidence="3 6" id="KW-0547">Nucleotide-binding</keyword>
<dbReference type="AlphaFoldDB" id="A0A0H5QRK1"/>
<dbReference type="InterPro" id="IPR011009">
    <property type="entry name" value="Kinase-like_dom_sf"/>
</dbReference>
<keyword evidence="2" id="KW-0808">Transferase</keyword>
<dbReference type="SMART" id="SM00220">
    <property type="entry name" value="S_TKc"/>
    <property type="match status" value="1"/>
</dbReference>
<reference evidence="9" key="1">
    <citation type="submission" date="2015-04" db="EMBL/GenBank/DDBJ databases">
        <title>The genome sequence of the plant pathogenic Rhizarian Plasmodiophora brassicae reveals insights in its biotrophic life cycle and the origin of chitin synthesis.</title>
        <authorList>
            <person name="Schwelm A."/>
            <person name="Fogelqvist J."/>
            <person name="Knaust A."/>
            <person name="Julke S."/>
            <person name="Lilja T."/>
            <person name="Dhandapani V."/>
            <person name="Bonilla-Rosso G."/>
            <person name="Karlsson M."/>
            <person name="Shevchenko A."/>
            <person name="Choi S.R."/>
            <person name="Kim H.G."/>
            <person name="Park J.Y."/>
            <person name="Lim Y.P."/>
            <person name="Ludwig-Muller J."/>
            <person name="Dixelius C."/>
        </authorList>
    </citation>
    <scope>NUCLEOTIDE SEQUENCE</scope>
    <source>
        <tissue evidence="9">Potato root galls</tissue>
    </source>
</reference>
<dbReference type="GO" id="GO:0004674">
    <property type="term" value="F:protein serine/threonine kinase activity"/>
    <property type="evidence" value="ECO:0007669"/>
    <property type="project" value="UniProtKB-KW"/>
</dbReference>
<evidence type="ECO:0000256" key="5">
    <source>
        <dbReference type="ARBA" id="ARBA00022840"/>
    </source>
</evidence>
<evidence type="ECO:0000256" key="3">
    <source>
        <dbReference type="ARBA" id="ARBA00022741"/>
    </source>
</evidence>
<accession>A0A0H5QRK1</accession>
<evidence type="ECO:0000259" key="8">
    <source>
        <dbReference type="PROSITE" id="PS50011"/>
    </source>
</evidence>
<dbReference type="CDD" id="cd00180">
    <property type="entry name" value="PKc"/>
    <property type="match status" value="1"/>
</dbReference>
<dbReference type="InterPro" id="IPR017441">
    <property type="entry name" value="Protein_kinase_ATP_BS"/>
</dbReference>
<dbReference type="Gene3D" id="1.10.510.10">
    <property type="entry name" value="Transferase(Phosphotransferase) domain 1"/>
    <property type="match status" value="1"/>
</dbReference>
<feature type="domain" description="Protein kinase" evidence="8">
    <location>
        <begin position="10"/>
        <end position="174"/>
    </location>
</feature>
<sequence>MAIGIRDLTSVDDECIGTGSSSRVYLYQAAPIGTQSGQYFAVKRLDKRTIADPRQILLEKGVLSSLHHPSIVKLYGTDKDEHYLYFILEYCPNGSLASFIGQCITGVSDDSVRVLSCELLLSIQYLHEQMGIVHNDIKPGNILISDQHHIKLCDFGSAFYVKEGLRLRIGFHCD</sequence>
<feature type="non-terminal residue" evidence="9">
    <location>
        <position position="174"/>
    </location>
</feature>
<dbReference type="SUPFAM" id="SSF56112">
    <property type="entry name" value="Protein kinase-like (PK-like)"/>
    <property type="match status" value="1"/>
</dbReference>
<evidence type="ECO:0000256" key="4">
    <source>
        <dbReference type="ARBA" id="ARBA00022777"/>
    </source>
</evidence>
<evidence type="ECO:0000256" key="6">
    <source>
        <dbReference type="PROSITE-ProRule" id="PRU10141"/>
    </source>
</evidence>
<dbReference type="PROSITE" id="PS50011">
    <property type="entry name" value="PROTEIN_KINASE_DOM"/>
    <property type="match status" value="1"/>
</dbReference>
<proteinExistence type="inferred from homology"/>
<dbReference type="PANTHER" id="PTHR24353">
    <property type="entry name" value="CYCLIC NUCLEOTIDE-DEPENDENT PROTEIN KINASE"/>
    <property type="match status" value="1"/>
</dbReference>
<dbReference type="InterPro" id="IPR008271">
    <property type="entry name" value="Ser/Thr_kinase_AS"/>
</dbReference>
<organism evidence="9">
    <name type="scientific">Spongospora subterranea</name>
    <dbReference type="NCBI Taxonomy" id="70186"/>
    <lineage>
        <taxon>Eukaryota</taxon>
        <taxon>Sar</taxon>
        <taxon>Rhizaria</taxon>
        <taxon>Endomyxa</taxon>
        <taxon>Phytomyxea</taxon>
        <taxon>Plasmodiophorida</taxon>
        <taxon>Plasmodiophoridae</taxon>
        <taxon>Spongospora</taxon>
    </lineage>
</organism>
<evidence type="ECO:0000313" key="9">
    <source>
        <dbReference type="EMBL" id="CRZ04247.1"/>
    </source>
</evidence>
<dbReference type="InterPro" id="IPR000719">
    <property type="entry name" value="Prot_kinase_dom"/>
</dbReference>
<keyword evidence="5 6" id="KW-0067">ATP-binding</keyword>
<dbReference type="PROSITE" id="PS00108">
    <property type="entry name" value="PROTEIN_KINASE_ST"/>
    <property type="match status" value="1"/>
</dbReference>
<dbReference type="PROSITE" id="PS00107">
    <property type="entry name" value="PROTEIN_KINASE_ATP"/>
    <property type="match status" value="1"/>
</dbReference>
<keyword evidence="1 7" id="KW-0723">Serine/threonine-protein kinase</keyword>
<evidence type="ECO:0000256" key="7">
    <source>
        <dbReference type="RuleBase" id="RU000304"/>
    </source>
</evidence>
<comment type="similarity">
    <text evidence="7">Belongs to the protein kinase superfamily.</text>
</comment>
<dbReference type="EMBL" id="HACM01003805">
    <property type="protein sequence ID" value="CRZ04247.1"/>
    <property type="molecule type" value="Transcribed_RNA"/>
</dbReference>
<evidence type="ECO:0000256" key="1">
    <source>
        <dbReference type="ARBA" id="ARBA00022527"/>
    </source>
</evidence>